<dbReference type="Proteomes" id="UP000276133">
    <property type="component" value="Unassembled WGS sequence"/>
</dbReference>
<name>A0A3M7Q8M5_BRAPC</name>
<keyword evidence="3" id="KW-1185">Reference proteome</keyword>
<dbReference type="PANTHER" id="PTHR34531:SF1">
    <property type="entry name" value="CHROMOSOME 5 OPEN READING FRAME 34"/>
    <property type="match status" value="1"/>
</dbReference>
<dbReference type="STRING" id="10195.A0A3M7Q8M5"/>
<dbReference type="OrthoDB" id="75908at2759"/>
<dbReference type="Pfam" id="PF15025">
    <property type="entry name" value="C5orf34-like_N"/>
    <property type="match status" value="1"/>
</dbReference>
<protein>
    <recommendedName>
        <fullName evidence="1">C5orf34-like N-terminal domain-containing protein</fullName>
    </recommendedName>
</protein>
<feature type="domain" description="C5orf34-like N-terminal" evidence="1">
    <location>
        <begin position="7"/>
        <end position="75"/>
    </location>
</feature>
<evidence type="ECO:0000313" key="3">
    <source>
        <dbReference type="Proteomes" id="UP000276133"/>
    </source>
</evidence>
<reference evidence="2 3" key="1">
    <citation type="journal article" date="2018" name="Sci. Rep.">
        <title>Genomic signatures of local adaptation to the degree of environmental predictability in rotifers.</title>
        <authorList>
            <person name="Franch-Gras L."/>
            <person name="Hahn C."/>
            <person name="Garcia-Roger E.M."/>
            <person name="Carmona M.J."/>
            <person name="Serra M."/>
            <person name="Gomez A."/>
        </authorList>
    </citation>
    <scope>NUCLEOTIDE SEQUENCE [LARGE SCALE GENOMIC DNA]</scope>
    <source>
        <strain evidence="2">HYR1</strain>
    </source>
</reference>
<comment type="caution">
    <text evidence="2">The sequence shown here is derived from an EMBL/GenBank/DDBJ whole genome shotgun (WGS) entry which is preliminary data.</text>
</comment>
<dbReference type="InterPro" id="IPR053901">
    <property type="entry name" value="C5orf34-like"/>
</dbReference>
<dbReference type="EMBL" id="REGN01007091">
    <property type="protein sequence ID" value="RNA07305.1"/>
    <property type="molecule type" value="Genomic_DNA"/>
</dbReference>
<evidence type="ECO:0000313" key="2">
    <source>
        <dbReference type="EMBL" id="RNA07305.1"/>
    </source>
</evidence>
<dbReference type="PANTHER" id="PTHR34531">
    <property type="entry name" value="ZGC:153352"/>
    <property type="match status" value="1"/>
</dbReference>
<accession>A0A3M7Q8M5</accession>
<dbReference type="InterPro" id="IPR027830">
    <property type="entry name" value="C5orf34-like_N"/>
</dbReference>
<dbReference type="AlphaFoldDB" id="A0A3M7Q8M5"/>
<organism evidence="2 3">
    <name type="scientific">Brachionus plicatilis</name>
    <name type="common">Marine rotifer</name>
    <name type="synonym">Brachionus muelleri</name>
    <dbReference type="NCBI Taxonomy" id="10195"/>
    <lineage>
        <taxon>Eukaryota</taxon>
        <taxon>Metazoa</taxon>
        <taxon>Spiralia</taxon>
        <taxon>Gnathifera</taxon>
        <taxon>Rotifera</taxon>
        <taxon>Eurotatoria</taxon>
        <taxon>Monogononta</taxon>
        <taxon>Pseudotrocha</taxon>
        <taxon>Ploima</taxon>
        <taxon>Brachionidae</taxon>
        <taxon>Brachionus</taxon>
    </lineage>
</organism>
<evidence type="ECO:0000259" key="1">
    <source>
        <dbReference type="Pfam" id="PF15025"/>
    </source>
</evidence>
<proteinExistence type="predicted"/>
<gene>
    <name evidence="2" type="ORF">BpHYR1_010904</name>
</gene>
<sequence>MDEIKYMVIYLDNSCEAHFCQNETISRIIISPCGSEFLYSVFDSDNTIQSSYKYRTAYPLSMFVSKLQNVLAFRNKYCDSRPFISPILTESIPNGFWMSSENLLQVKWDVREMSLKTNNPVEKDFHSFFYVWKSVCKNAEFRLHFNKKIVVVKYPVKLPKSADDEFEQKCDINNTIMKINKNKPTYVSKHLYKYTMNEQEFSIGCVPKIWEKVYRIMADLVENKIHGDICEFVSITLVEAITLSCQSTHLHRFDKIETLSEPKVIYLNQTWYKLFYKTKSIEILTPVTKKNKRMCQNEKEHCSDESDLDACQDYLISDSTSGRYYTCFSLNRRTGDVEELKICVENIPEFKTYIQKTLNYSNILLKRIDSIKCISNYTSCYINRRIEEIEPTKVIDELLEKQRQMSMEGAEHETTLKNSNVGHFKLMRNDCVAINFVDRVKLYMNEASLSNYSEHELCLGEKGSNDFFEKYMNFLHQWLNWLLSGKIICMANKTEEKCADEDREEKLDFLSLDTYLRKLKRFNSLVDKCDKIEEKCPDSVPIEKMTSIRNLLIN</sequence>